<dbReference type="AlphaFoldDB" id="A0A834BMJ1"/>
<accession>A0A834BMJ1</accession>
<proteinExistence type="predicted"/>
<sequence length="148" mass="15926">MHSVNTSLLSLGYSGARSTLAVGEGALLWFPGTRTSGDLQGRGRPWCGLWMAHNKGGSPPHLQCPSSVPPSMEKVQSSARPGRKPVSSFFCTAESGPVRSSIRPASRVSGCSAVLRCGTRAPPGACTWSLRAWPRTTWLWREDTQMEV</sequence>
<dbReference type="Proteomes" id="UP000664940">
    <property type="component" value="Unassembled WGS sequence"/>
</dbReference>
<protein>
    <submittedName>
        <fullName evidence="2">Uncharacterized protein</fullName>
    </submittedName>
</protein>
<feature type="region of interest" description="Disordered" evidence="1">
    <location>
        <begin position="58"/>
        <end position="84"/>
    </location>
</feature>
<gene>
    <name evidence="2" type="ORF">HJG60_007753</name>
</gene>
<dbReference type="EMBL" id="JABVXQ010000001">
    <property type="protein sequence ID" value="KAF6130775.1"/>
    <property type="molecule type" value="Genomic_DNA"/>
</dbReference>
<evidence type="ECO:0000313" key="2">
    <source>
        <dbReference type="EMBL" id="KAF6130775.1"/>
    </source>
</evidence>
<evidence type="ECO:0000256" key="1">
    <source>
        <dbReference type="SAM" id="MobiDB-lite"/>
    </source>
</evidence>
<comment type="caution">
    <text evidence="2">The sequence shown here is derived from an EMBL/GenBank/DDBJ whole genome shotgun (WGS) entry which is preliminary data.</text>
</comment>
<organism evidence="2 3">
    <name type="scientific">Phyllostomus discolor</name>
    <name type="common">pale spear-nosed bat</name>
    <dbReference type="NCBI Taxonomy" id="89673"/>
    <lineage>
        <taxon>Eukaryota</taxon>
        <taxon>Metazoa</taxon>
        <taxon>Chordata</taxon>
        <taxon>Craniata</taxon>
        <taxon>Vertebrata</taxon>
        <taxon>Euteleostomi</taxon>
        <taxon>Mammalia</taxon>
        <taxon>Eutheria</taxon>
        <taxon>Laurasiatheria</taxon>
        <taxon>Chiroptera</taxon>
        <taxon>Yangochiroptera</taxon>
        <taxon>Phyllostomidae</taxon>
        <taxon>Phyllostominae</taxon>
        <taxon>Phyllostomus</taxon>
    </lineage>
</organism>
<evidence type="ECO:0000313" key="3">
    <source>
        <dbReference type="Proteomes" id="UP000664940"/>
    </source>
</evidence>
<reference evidence="2 3" key="1">
    <citation type="journal article" date="2020" name="Nature">
        <title>Six reference-quality genomes reveal evolution of bat adaptations.</title>
        <authorList>
            <person name="Jebb D."/>
            <person name="Huang Z."/>
            <person name="Pippel M."/>
            <person name="Hughes G.M."/>
            <person name="Lavrichenko K."/>
            <person name="Devanna P."/>
            <person name="Winkler S."/>
            <person name="Jermiin L.S."/>
            <person name="Skirmuntt E.C."/>
            <person name="Katzourakis A."/>
            <person name="Burkitt-Gray L."/>
            <person name="Ray D.A."/>
            <person name="Sullivan K.A.M."/>
            <person name="Roscito J.G."/>
            <person name="Kirilenko B.M."/>
            <person name="Davalos L.M."/>
            <person name="Corthals A.P."/>
            <person name="Power M.L."/>
            <person name="Jones G."/>
            <person name="Ransome R.D."/>
            <person name="Dechmann D.K.N."/>
            <person name="Locatelli A.G."/>
            <person name="Puechmaille S.J."/>
            <person name="Fedrigo O."/>
            <person name="Jarvis E.D."/>
            <person name="Hiller M."/>
            <person name="Vernes S.C."/>
            <person name="Myers E.W."/>
            <person name="Teeling E.C."/>
        </authorList>
    </citation>
    <scope>NUCLEOTIDE SEQUENCE [LARGE SCALE GENOMIC DNA]</scope>
    <source>
        <strain evidence="2">Bat1K_MPI-CBG_1</strain>
    </source>
</reference>
<name>A0A834BMJ1_9CHIR</name>